<dbReference type="Proteomes" id="UP000790709">
    <property type="component" value="Unassembled WGS sequence"/>
</dbReference>
<comment type="caution">
    <text evidence="1">The sequence shown here is derived from an EMBL/GenBank/DDBJ whole genome shotgun (WGS) entry which is preliminary data.</text>
</comment>
<proteinExistence type="predicted"/>
<sequence length="228" mass="25239">MPPYALSTHDRAATRSRTASSLELLLVLGDPLQGIKEGRATVCSPVHSSSPQKSLTSNQVLSPDMLYLLPITTAVTLKNEFKNECIVDFQSAKLDLNPSSAGTNQIDNTSVNLLSAKNDNLLHISIRRAENAIVFNAHEVDKDWGKEERVPLKGAFVGPDTVITVIDHGDRYQILTDYKTVHYFNKRISGNVNQLSYMINKNQISPFSDTLACQVYGSFADIRERSSK</sequence>
<gene>
    <name evidence="1" type="ORF">BV22DRAFT_1069435</name>
</gene>
<evidence type="ECO:0000313" key="2">
    <source>
        <dbReference type="Proteomes" id="UP000790709"/>
    </source>
</evidence>
<evidence type="ECO:0000313" key="1">
    <source>
        <dbReference type="EMBL" id="KAH7923059.1"/>
    </source>
</evidence>
<accession>A0ACB8BCS2</accession>
<protein>
    <submittedName>
        <fullName evidence="1">Uncharacterized protein</fullName>
    </submittedName>
</protein>
<organism evidence="1 2">
    <name type="scientific">Leucogyrophana mollusca</name>
    <dbReference type="NCBI Taxonomy" id="85980"/>
    <lineage>
        <taxon>Eukaryota</taxon>
        <taxon>Fungi</taxon>
        <taxon>Dikarya</taxon>
        <taxon>Basidiomycota</taxon>
        <taxon>Agaricomycotina</taxon>
        <taxon>Agaricomycetes</taxon>
        <taxon>Agaricomycetidae</taxon>
        <taxon>Boletales</taxon>
        <taxon>Boletales incertae sedis</taxon>
        <taxon>Leucogyrophana</taxon>
    </lineage>
</organism>
<keyword evidence="2" id="KW-1185">Reference proteome</keyword>
<name>A0ACB8BCS2_9AGAM</name>
<dbReference type="EMBL" id="MU266464">
    <property type="protein sequence ID" value="KAH7923059.1"/>
    <property type="molecule type" value="Genomic_DNA"/>
</dbReference>
<reference evidence="1" key="1">
    <citation type="journal article" date="2021" name="New Phytol.">
        <title>Evolutionary innovations through gain and loss of genes in the ectomycorrhizal Boletales.</title>
        <authorList>
            <person name="Wu G."/>
            <person name="Miyauchi S."/>
            <person name="Morin E."/>
            <person name="Kuo A."/>
            <person name="Drula E."/>
            <person name="Varga T."/>
            <person name="Kohler A."/>
            <person name="Feng B."/>
            <person name="Cao Y."/>
            <person name="Lipzen A."/>
            <person name="Daum C."/>
            <person name="Hundley H."/>
            <person name="Pangilinan J."/>
            <person name="Johnson J."/>
            <person name="Barry K."/>
            <person name="LaButti K."/>
            <person name="Ng V."/>
            <person name="Ahrendt S."/>
            <person name="Min B."/>
            <person name="Choi I.G."/>
            <person name="Park H."/>
            <person name="Plett J.M."/>
            <person name="Magnuson J."/>
            <person name="Spatafora J.W."/>
            <person name="Nagy L.G."/>
            <person name="Henrissat B."/>
            <person name="Grigoriev I.V."/>
            <person name="Yang Z.L."/>
            <person name="Xu J."/>
            <person name="Martin F.M."/>
        </authorList>
    </citation>
    <scope>NUCLEOTIDE SEQUENCE</scope>
    <source>
        <strain evidence="1">KUC20120723A-06</strain>
    </source>
</reference>